<evidence type="ECO:0000313" key="4">
    <source>
        <dbReference type="EMBL" id="KAF2436194.1"/>
    </source>
</evidence>
<name>A0A9P4P0Y7_9PEZI</name>
<dbReference type="PANTHER" id="PTHR46042:SF1">
    <property type="entry name" value="DIPHTHINE METHYLTRANSFERASE"/>
    <property type="match status" value="1"/>
</dbReference>
<keyword evidence="1" id="KW-0853">WD repeat</keyword>
<dbReference type="Proteomes" id="UP000800235">
    <property type="component" value="Unassembled WGS sequence"/>
</dbReference>
<sequence length="383" mass="42223">MEGEIILSTSKLKLDLPPSCIKFIPLHREYCIIGTYFLQPQKQNPEEESKHEGGEAEEQKRNGSLLLVKIVEDHLVLISTLATDFAILDLLFDHTALKNKFCTANSTGSIGFYEIILEDTVPTRIRQVSLCQLWDPSVLVLSLSSQNQTGARLLGVTLSNSEVAVCRVNEEFTEASFPLTIASHEGLEAWVTAFGHHTDNQTLFSGGDDAALQMITLPETTLADRHEDQSEDTPSAVVAWKNRKIHGAGVTAILVLSESLLLTGSYDDHVRLIDISSRPMIPAQTHLGGGVWRLIPLEPIDRMKDGASTTFTLLACCMHAGSRIIRVTTTDPAGIEILARFEENESMNYGGDVQESLDGIESDEHTIVSISFYDKMAFLWKAP</sequence>
<dbReference type="OrthoDB" id="1930760at2759"/>
<protein>
    <submittedName>
        <fullName evidence="4">Uncharacterized protein</fullName>
    </submittedName>
</protein>
<dbReference type="AlphaFoldDB" id="A0A9P4P0Y7"/>
<reference evidence="4" key="1">
    <citation type="journal article" date="2020" name="Stud. Mycol.">
        <title>101 Dothideomycetes genomes: a test case for predicting lifestyles and emergence of pathogens.</title>
        <authorList>
            <person name="Haridas S."/>
            <person name="Albert R."/>
            <person name="Binder M."/>
            <person name="Bloem J."/>
            <person name="Labutti K."/>
            <person name="Salamov A."/>
            <person name="Andreopoulos B."/>
            <person name="Baker S."/>
            <person name="Barry K."/>
            <person name="Bills G."/>
            <person name="Bluhm B."/>
            <person name="Cannon C."/>
            <person name="Castanera R."/>
            <person name="Culley D."/>
            <person name="Daum C."/>
            <person name="Ezra D."/>
            <person name="Gonzalez J."/>
            <person name="Henrissat B."/>
            <person name="Kuo A."/>
            <person name="Liang C."/>
            <person name="Lipzen A."/>
            <person name="Lutzoni F."/>
            <person name="Magnuson J."/>
            <person name="Mondo S."/>
            <person name="Nolan M."/>
            <person name="Ohm R."/>
            <person name="Pangilinan J."/>
            <person name="Park H.-J."/>
            <person name="Ramirez L."/>
            <person name="Alfaro M."/>
            <person name="Sun H."/>
            <person name="Tritt A."/>
            <person name="Yoshinaga Y."/>
            <person name="Zwiers L.-H."/>
            <person name="Turgeon B."/>
            <person name="Goodwin S."/>
            <person name="Spatafora J."/>
            <person name="Crous P."/>
            <person name="Grigoriev I."/>
        </authorList>
    </citation>
    <scope>NUCLEOTIDE SEQUENCE</scope>
    <source>
        <strain evidence="4">CBS 130266</strain>
    </source>
</reference>
<evidence type="ECO:0000256" key="1">
    <source>
        <dbReference type="ARBA" id="ARBA00022574"/>
    </source>
</evidence>
<dbReference type="EMBL" id="MU007011">
    <property type="protein sequence ID" value="KAF2436194.1"/>
    <property type="molecule type" value="Genomic_DNA"/>
</dbReference>
<proteinExistence type="predicted"/>
<keyword evidence="2" id="KW-0677">Repeat</keyword>
<organism evidence="4 5">
    <name type="scientific">Tothia fuscella</name>
    <dbReference type="NCBI Taxonomy" id="1048955"/>
    <lineage>
        <taxon>Eukaryota</taxon>
        <taxon>Fungi</taxon>
        <taxon>Dikarya</taxon>
        <taxon>Ascomycota</taxon>
        <taxon>Pezizomycotina</taxon>
        <taxon>Dothideomycetes</taxon>
        <taxon>Pleosporomycetidae</taxon>
        <taxon>Venturiales</taxon>
        <taxon>Cylindrosympodiaceae</taxon>
        <taxon>Tothia</taxon>
    </lineage>
</organism>
<gene>
    <name evidence="4" type="ORF">EJ08DRAFT_685063</name>
</gene>
<dbReference type="InterPro" id="IPR036322">
    <property type="entry name" value="WD40_repeat_dom_sf"/>
</dbReference>
<dbReference type="PANTHER" id="PTHR46042">
    <property type="entry name" value="DIPHTHINE METHYLTRANSFERASE"/>
    <property type="match status" value="1"/>
</dbReference>
<evidence type="ECO:0000313" key="5">
    <source>
        <dbReference type="Proteomes" id="UP000800235"/>
    </source>
</evidence>
<accession>A0A9P4P0Y7</accession>
<comment type="pathway">
    <text evidence="3">Protein modification.</text>
</comment>
<dbReference type="GO" id="GO:0017183">
    <property type="term" value="P:protein histidyl modification to diphthamide"/>
    <property type="evidence" value="ECO:0007669"/>
    <property type="project" value="TreeGrafter"/>
</dbReference>
<dbReference type="Gene3D" id="2.130.10.10">
    <property type="entry name" value="YVTN repeat-like/Quinoprotein amine dehydrogenase"/>
    <property type="match status" value="1"/>
</dbReference>
<dbReference type="InterPro" id="IPR052415">
    <property type="entry name" value="Diphthine_MTase"/>
</dbReference>
<dbReference type="GO" id="GO:0061685">
    <property type="term" value="F:diphthine methylesterase activity"/>
    <property type="evidence" value="ECO:0007669"/>
    <property type="project" value="TreeGrafter"/>
</dbReference>
<evidence type="ECO:0000256" key="3">
    <source>
        <dbReference type="ARBA" id="ARBA00043952"/>
    </source>
</evidence>
<dbReference type="SUPFAM" id="SSF50978">
    <property type="entry name" value="WD40 repeat-like"/>
    <property type="match status" value="1"/>
</dbReference>
<comment type="caution">
    <text evidence="4">The sequence shown here is derived from an EMBL/GenBank/DDBJ whole genome shotgun (WGS) entry which is preliminary data.</text>
</comment>
<dbReference type="GO" id="GO:0005737">
    <property type="term" value="C:cytoplasm"/>
    <property type="evidence" value="ECO:0007669"/>
    <property type="project" value="TreeGrafter"/>
</dbReference>
<keyword evidence="5" id="KW-1185">Reference proteome</keyword>
<dbReference type="InterPro" id="IPR015943">
    <property type="entry name" value="WD40/YVTN_repeat-like_dom_sf"/>
</dbReference>
<evidence type="ECO:0000256" key="2">
    <source>
        <dbReference type="ARBA" id="ARBA00022737"/>
    </source>
</evidence>